<dbReference type="AlphaFoldDB" id="A0A074RU67"/>
<evidence type="ECO:0000313" key="4">
    <source>
        <dbReference type="EMBL" id="KEP50449.1"/>
    </source>
</evidence>
<keyword evidence="2 4" id="KW-0812">Transmembrane</keyword>
<proteinExistence type="predicted"/>
<keyword evidence="2" id="KW-1133">Transmembrane helix</keyword>
<reference evidence="4 5" key="1">
    <citation type="submission" date="2013-12" db="EMBL/GenBank/DDBJ databases">
        <authorList>
            <person name="Cubeta M."/>
            <person name="Pakala S."/>
            <person name="Fedorova N."/>
            <person name="Thomas E."/>
            <person name="Dean R."/>
            <person name="Jabaji S."/>
            <person name="Neate S."/>
            <person name="Toda T."/>
            <person name="Tavantzis S."/>
            <person name="Vilgalys R."/>
            <person name="Bharathan N."/>
            <person name="Pakala S."/>
            <person name="Losada L.S."/>
            <person name="Zafar N."/>
            <person name="Nierman W."/>
        </authorList>
    </citation>
    <scope>NUCLEOTIDE SEQUENCE [LARGE SCALE GENOMIC DNA]</scope>
    <source>
        <strain evidence="4 5">123E</strain>
    </source>
</reference>
<evidence type="ECO:0000256" key="2">
    <source>
        <dbReference type="SAM" id="Phobius"/>
    </source>
</evidence>
<feature type="transmembrane region" description="Helical" evidence="2">
    <location>
        <begin position="159"/>
        <end position="178"/>
    </location>
</feature>
<feature type="transmembrane region" description="Helical" evidence="2">
    <location>
        <begin position="245"/>
        <end position="269"/>
    </location>
</feature>
<evidence type="ECO:0000259" key="3">
    <source>
        <dbReference type="Pfam" id="PF20153"/>
    </source>
</evidence>
<feature type="transmembrane region" description="Helical" evidence="2">
    <location>
        <begin position="215"/>
        <end position="239"/>
    </location>
</feature>
<dbReference type="InterPro" id="IPR045338">
    <property type="entry name" value="DUF6535"/>
</dbReference>
<evidence type="ECO:0000256" key="1">
    <source>
        <dbReference type="SAM" id="MobiDB-lite"/>
    </source>
</evidence>
<comment type="caution">
    <text evidence="4">The sequence shown here is derived from an EMBL/GenBank/DDBJ whole genome shotgun (WGS) entry which is preliminary data.</text>
</comment>
<keyword evidence="2" id="KW-0472">Membrane</keyword>
<dbReference type="Proteomes" id="UP000027456">
    <property type="component" value="Unassembled WGS sequence"/>
</dbReference>
<accession>A0A074RU67</accession>
<feature type="region of interest" description="Disordered" evidence="1">
    <location>
        <begin position="1"/>
        <end position="30"/>
    </location>
</feature>
<keyword evidence="5" id="KW-1185">Reference proteome</keyword>
<name>A0A074RU67_9AGAM</name>
<gene>
    <name evidence="4" type="ORF">V565_079980</name>
</gene>
<evidence type="ECO:0000313" key="5">
    <source>
        <dbReference type="Proteomes" id="UP000027456"/>
    </source>
</evidence>
<feature type="domain" description="DUF6535" evidence="3">
    <location>
        <begin position="56"/>
        <end position="238"/>
    </location>
</feature>
<protein>
    <submittedName>
        <fullName evidence="4">Putative transmembrane protein</fullName>
    </submittedName>
</protein>
<dbReference type="OrthoDB" id="3269725at2759"/>
<dbReference type="EMBL" id="AZST01000253">
    <property type="protein sequence ID" value="KEP50449.1"/>
    <property type="molecule type" value="Genomic_DNA"/>
</dbReference>
<organism evidence="4 5">
    <name type="scientific">Rhizoctonia solani 123E</name>
    <dbReference type="NCBI Taxonomy" id="1423351"/>
    <lineage>
        <taxon>Eukaryota</taxon>
        <taxon>Fungi</taxon>
        <taxon>Dikarya</taxon>
        <taxon>Basidiomycota</taxon>
        <taxon>Agaricomycotina</taxon>
        <taxon>Agaricomycetes</taxon>
        <taxon>Cantharellales</taxon>
        <taxon>Ceratobasidiaceae</taxon>
        <taxon>Rhizoctonia</taxon>
    </lineage>
</organism>
<sequence>MSDAYTQPRREGNTPLIPNHGQTPGGTGNADLNAINAAQEDFDEYGAELRQDARVWKAYVKEADKFDSEQVDGWNRSLDVTLIFAALFTAICTAFVIESSKSLKEDLAETTARRLDQITGILLVVANVSDRSLLNPNEFTVPISPVPFSPRPVDVCVNVLWFFSLILSAAVSLFAMLAKEWCYLFMSGRIGDSWSQTKRRQQRWEGIETWKMEQVIMILPSFVHLSFLSFAIGLCIYLGDLNGHVAILASIVTFGSTFIYMASTLLPLLHLSDTICPYSTSVSRFVQRFREDTKGTEKGSEKPNRVAVGALAWLIKSSEDPKSTDVALQAIAGADPNDVDRQLLKDARADIMISRRLMRLNPRLANYGKVLDLYIRAHSFFGPSASVQPKPNSISSQTVLINVSPERVMESTGGYQKGLNKEPQKKIRDLRDMINQEITAYITSSSHTFLSTPDNILALRIGITAASHCLQSLQHGIQYRTKELFDSAIELLENYRNRTAHLNDREIEYLMTGTAMLLSSLLINCPPAAGARYVMRLLRITGRANFGQRKLHLEYLGLPLVVYALSRHDYSGWTQPPPLNPMSRAERAIEVIAYYTASALELSGVSLVMVNLALVELLSNPKGYSLEDEDIGIISEAFDPMVHCASQTQIHTLPTNPCRGRVTPTSRSMEKGILDRSREAVAGACLTVLNRTKTGHLTADTPLGQLYTLVIECVLGSSSLAPNRGDNHVMLNVMKRLHNCFDQEQVLTSSLPQALNRRKIIAKLKDAAEINVPSNGIRLVVKLFATGQAWFLINLAIKPGHANHKDWIKCLMPFVAYTNS</sequence>
<dbReference type="HOGENOM" id="CLU_010953_1_0_1"/>
<dbReference type="Pfam" id="PF20153">
    <property type="entry name" value="DUF6535"/>
    <property type="match status" value="1"/>
</dbReference>